<accession>A0A9X5ANI4</accession>
<dbReference type="OrthoDB" id="1652311at2"/>
<gene>
    <name evidence="3" type="ORF">GMA92_08215</name>
</gene>
<dbReference type="Gene3D" id="3.40.50.1110">
    <property type="entry name" value="SGNH hydrolase"/>
    <property type="match status" value="1"/>
</dbReference>
<comment type="caution">
    <text evidence="3">The sequence shown here is derived from an EMBL/GenBank/DDBJ whole genome shotgun (WGS) entry which is preliminary data.</text>
</comment>
<keyword evidence="1" id="KW-1133">Transmembrane helix</keyword>
<organism evidence="3 4">
    <name type="scientific">Turicibacter sanguinis</name>
    <dbReference type="NCBI Taxonomy" id="154288"/>
    <lineage>
        <taxon>Bacteria</taxon>
        <taxon>Bacillati</taxon>
        <taxon>Bacillota</taxon>
        <taxon>Erysipelotrichia</taxon>
        <taxon>Erysipelotrichales</taxon>
        <taxon>Turicibacteraceae</taxon>
        <taxon>Turicibacter</taxon>
    </lineage>
</organism>
<evidence type="ECO:0000256" key="1">
    <source>
        <dbReference type="SAM" id="Phobius"/>
    </source>
</evidence>
<dbReference type="Pfam" id="PF13472">
    <property type="entry name" value="Lipase_GDSL_2"/>
    <property type="match status" value="1"/>
</dbReference>
<feature type="domain" description="SGNH hydrolase-type esterase" evidence="2">
    <location>
        <begin position="119"/>
        <end position="241"/>
    </location>
</feature>
<dbReference type="InterPro" id="IPR013830">
    <property type="entry name" value="SGNH_hydro"/>
</dbReference>
<dbReference type="SUPFAM" id="SSF52266">
    <property type="entry name" value="SGNH hydrolase"/>
    <property type="match status" value="1"/>
</dbReference>
<dbReference type="AlphaFoldDB" id="A0A9X5ANI4"/>
<evidence type="ECO:0000313" key="4">
    <source>
        <dbReference type="Proteomes" id="UP000487649"/>
    </source>
</evidence>
<name>A0A9X5ANI4_9FIRM</name>
<dbReference type="PANTHER" id="PTHR30383">
    <property type="entry name" value="THIOESTERASE 1/PROTEASE 1/LYSOPHOSPHOLIPASE L1"/>
    <property type="match status" value="1"/>
</dbReference>
<proteinExistence type="predicted"/>
<evidence type="ECO:0000313" key="3">
    <source>
        <dbReference type="EMBL" id="MTK21403.1"/>
    </source>
</evidence>
<dbReference type="EMBL" id="WMQE01000016">
    <property type="protein sequence ID" value="MTK21403.1"/>
    <property type="molecule type" value="Genomic_DNA"/>
</dbReference>
<keyword evidence="1" id="KW-0472">Membrane</keyword>
<dbReference type="Proteomes" id="UP000487649">
    <property type="component" value="Unassembled WGS sequence"/>
</dbReference>
<dbReference type="InterPro" id="IPR051532">
    <property type="entry name" value="Ester_Hydrolysis_Enzymes"/>
</dbReference>
<reference evidence="3 4" key="1">
    <citation type="journal article" date="2019" name="Nat. Med.">
        <title>A library of human gut bacterial isolates paired with longitudinal multiomics data enables mechanistic microbiome research.</title>
        <authorList>
            <person name="Poyet M."/>
            <person name="Groussin M."/>
            <person name="Gibbons S.M."/>
            <person name="Avila-Pacheco J."/>
            <person name="Jiang X."/>
            <person name="Kearney S.M."/>
            <person name="Perrotta A.R."/>
            <person name="Berdy B."/>
            <person name="Zhao S."/>
            <person name="Lieberman T.D."/>
            <person name="Swanson P.K."/>
            <person name="Smith M."/>
            <person name="Roesemann S."/>
            <person name="Alexander J.E."/>
            <person name="Rich S.A."/>
            <person name="Livny J."/>
            <person name="Vlamakis H."/>
            <person name="Clish C."/>
            <person name="Bullock K."/>
            <person name="Deik A."/>
            <person name="Scott J."/>
            <person name="Pierce K.A."/>
            <person name="Xavier R.J."/>
            <person name="Alm E.J."/>
        </authorList>
    </citation>
    <scope>NUCLEOTIDE SEQUENCE [LARGE SCALE GENOMIC DNA]</scope>
    <source>
        <strain evidence="3 4">BIOML-A198</strain>
    </source>
</reference>
<dbReference type="RefSeq" id="WP_006785826.1">
    <property type="nucleotide sequence ID" value="NZ_CP053187.1"/>
</dbReference>
<evidence type="ECO:0000259" key="2">
    <source>
        <dbReference type="Pfam" id="PF13472"/>
    </source>
</evidence>
<dbReference type="GeneID" id="60059364"/>
<keyword evidence="1" id="KW-0812">Transmembrane</keyword>
<protein>
    <submittedName>
        <fullName evidence="3">GDSL family lipase</fullName>
    </submittedName>
</protein>
<sequence>MGINRFKRWVWQGRYLIFCIVTMIMVVCFLRTKGTNSQESGIAPYQEESVQVLKKLEEVSVSEVLDMIANKQAKEPDRLEINQEECDFKQYFASSVFMGDSIVEAFTAYDYLDPSSVVAKVGLRLATAEEEVQKVIRLSPDEVFLLFGANDLLVYKTADQYIERYEALIQEMKQALPHLKVYIVSIFPIREDIAKNIPELSLERVTVFNEALKTLCEVSDYRFLDVASYVREDMYEPDGIHVKSTFYPIWMQVIKAYKEAEPK</sequence>
<dbReference type="InterPro" id="IPR036514">
    <property type="entry name" value="SGNH_hydro_sf"/>
</dbReference>
<feature type="transmembrane region" description="Helical" evidence="1">
    <location>
        <begin position="12"/>
        <end position="30"/>
    </location>
</feature>